<dbReference type="InterPro" id="IPR051809">
    <property type="entry name" value="Plant_receptor-like_S/T_kinase"/>
</dbReference>
<dbReference type="EMBL" id="SDRB02001943">
    <property type="protein sequence ID" value="THG20405.1"/>
    <property type="molecule type" value="Genomic_DNA"/>
</dbReference>
<dbReference type="InterPro" id="IPR000719">
    <property type="entry name" value="Prot_kinase_dom"/>
</dbReference>
<dbReference type="SUPFAM" id="SSF52058">
    <property type="entry name" value="L domain-like"/>
    <property type="match status" value="1"/>
</dbReference>
<dbReference type="InterPro" id="IPR032675">
    <property type="entry name" value="LRR_dom_sf"/>
</dbReference>
<name>A0A4S4EV85_CAMSN</name>
<dbReference type="InterPro" id="IPR011009">
    <property type="entry name" value="Kinase-like_dom_sf"/>
</dbReference>
<comment type="subcellular location">
    <subcellularLocation>
        <location evidence="1">Membrane</location>
    </subcellularLocation>
</comment>
<protein>
    <recommendedName>
        <fullName evidence="7">Protein kinase domain-containing protein</fullName>
    </recommendedName>
</protein>
<dbReference type="PROSITE" id="PS00108">
    <property type="entry name" value="PROTEIN_KINASE_ST"/>
    <property type="match status" value="1"/>
</dbReference>
<evidence type="ECO:0000256" key="5">
    <source>
        <dbReference type="ARBA" id="ARBA00022989"/>
    </source>
</evidence>
<keyword evidence="2" id="KW-0433">Leucine-rich repeat</keyword>
<dbReference type="Gene3D" id="3.30.200.20">
    <property type="entry name" value="Phosphorylase Kinase, domain 1"/>
    <property type="match status" value="1"/>
</dbReference>
<evidence type="ECO:0000256" key="6">
    <source>
        <dbReference type="ARBA" id="ARBA00023136"/>
    </source>
</evidence>
<organism evidence="8 9">
    <name type="scientific">Camellia sinensis var. sinensis</name>
    <name type="common">China tea</name>
    <dbReference type="NCBI Taxonomy" id="542762"/>
    <lineage>
        <taxon>Eukaryota</taxon>
        <taxon>Viridiplantae</taxon>
        <taxon>Streptophyta</taxon>
        <taxon>Embryophyta</taxon>
        <taxon>Tracheophyta</taxon>
        <taxon>Spermatophyta</taxon>
        <taxon>Magnoliopsida</taxon>
        <taxon>eudicotyledons</taxon>
        <taxon>Gunneridae</taxon>
        <taxon>Pentapetalae</taxon>
        <taxon>asterids</taxon>
        <taxon>Ericales</taxon>
        <taxon>Theaceae</taxon>
        <taxon>Camellia</taxon>
    </lineage>
</organism>
<keyword evidence="5" id="KW-1133">Transmembrane helix</keyword>
<keyword evidence="3" id="KW-0812">Transmembrane</keyword>
<dbReference type="PANTHER" id="PTHR27008">
    <property type="entry name" value="OS04G0122200 PROTEIN"/>
    <property type="match status" value="1"/>
</dbReference>
<evidence type="ECO:0000313" key="8">
    <source>
        <dbReference type="EMBL" id="THG20405.1"/>
    </source>
</evidence>
<dbReference type="AlphaFoldDB" id="A0A4S4EV85"/>
<evidence type="ECO:0000259" key="7">
    <source>
        <dbReference type="SMART" id="SM00220"/>
    </source>
</evidence>
<reference evidence="8 9" key="1">
    <citation type="journal article" date="2018" name="Proc. Natl. Acad. Sci. U.S.A.">
        <title>Draft genome sequence of Camellia sinensis var. sinensis provides insights into the evolution of the tea genome and tea quality.</title>
        <authorList>
            <person name="Wei C."/>
            <person name="Yang H."/>
            <person name="Wang S."/>
            <person name="Zhao J."/>
            <person name="Liu C."/>
            <person name="Gao L."/>
            <person name="Xia E."/>
            <person name="Lu Y."/>
            <person name="Tai Y."/>
            <person name="She G."/>
            <person name="Sun J."/>
            <person name="Cao H."/>
            <person name="Tong W."/>
            <person name="Gao Q."/>
            <person name="Li Y."/>
            <person name="Deng W."/>
            <person name="Jiang X."/>
            <person name="Wang W."/>
            <person name="Chen Q."/>
            <person name="Zhang S."/>
            <person name="Li H."/>
            <person name="Wu J."/>
            <person name="Wang P."/>
            <person name="Li P."/>
            <person name="Shi C."/>
            <person name="Zheng F."/>
            <person name="Jian J."/>
            <person name="Huang B."/>
            <person name="Shan D."/>
            <person name="Shi M."/>
            <person name="Fang C."/>
            <person name="Yue Y."/>
            <person name="Li F."/>
            <person name="Li D."/>
            <person name="Wei S."/>
            <person name="Han B."/>
            <person name="Jiang C."/>
            <person name="Yin Y."/>
            <person name="Xia T."/>
            <person name="Zhang Z."/>
            <person name="Bennetzen J.L."/>
            <person name="Zhao S."/>
            <person name="Wan X."/>
        </authorList>
    </citation>
    <scope>NUCLEOTIDE SEQUENCE [LARGE SCALE GENOMIC DNA]</scope>
    <source>
        <strain evidence="9">cv. Shuchazao</strain>
        <tissue evidence="8">Leaf</tissue>
    </source>
</reference>
<dbReference type="GO" id="GO:0004672">
    <property type="term" value="F:protein kinase activity"/>
    <property type="evidence" value="ECO:0007669"/>
    <property type="project" value="InterPro"/>
</dbReference>
<evidence type="ECO:0000256" key="2">
    <source>
        <dbReference type="ARBA" id="ARBA00022614"/>
    </source>
</evidence>
<dbReference type="PANTHER" id="PTHR27008:SF596">
    <property type="entry name" value="OS02G0215500 PROTEIN"/>
    <property type="match status" value="1"/>
</dbReference>
<keyword evidence="9" id="KW-1185">Reference proteome</keyword>
<dbReference type="GO" id="GO:0005524">
    <property type="term" value="F:ATP binding"/>
    <property type="evidence" value="ECO:0007669"/>
    <property type="project" value="InterPro"/>
</dbReference>
<dbReference type="Gene3D" id="3.80.10.10">
    <property type="entry name" value="Ribonuclease Inhibitor"/>
    <property type="match status" value="1"/>
</dbReference>
<dbReference type="Pfam" id="PF00560">
    <property type="entry name" value="LRR_1"/>
    <property type="match status" value="3"/>
</dbReference>
<dbReference type="Proteomes" id="UP000306102">
    <property type="component" value="Unassembled WGS sequence"/>
</dbReference>
<dbReference type="Gene3D" id="1.10.510.10">
    <property type="entry name" value="Transferase(Phosphotransferase) domain 1"/>
    <property type="match status" value="1"/>
</dbReference>
<evidence type="ECO:0000256" key="4">
    <source>
        <dbReference type="ARBA" id="ARBA00022737"/>
    </source>
</evidence>
<dbReference type="SUPFAM" id="SSF56112">
    <property type="entry name" value="Protein kinase-like (PK-like)"/>
    <property type="match status" value="1"/>
</dbReference>
<proteinExistence type="predicted"/>
<gene>
    <name evidence="8" type="ORF">TEA_004112</name>
</gene>
<sequence>MHLSPDTTELCIVRALDWLLFPIGFCIKLILRAGSVVLDGPADHMGCSWGSYRCIAGSTTRHVHVAGNETDWLAMLHSRLKYSLGGKIPVELEENSIGGDIPVDLGRLTNLEVFLLRMNRLVGTIPFSIFNLSSATEFNVVMNQIQGSLPRDLGITLPNLSVFEVGVNSFTRSIPVSMSNATKLQRLGLAGNKFTGKVPPLDNLHDLQLLNFHGNGLGAGEANDLRFLYSLTNVTNLNVLDLSKNNFGGLLHESIGNLSTNLGKLILSNNGIVGIIPTGIRNLINLQILDLSNNNFTGNILADIGKFQKLQNWDLSGLSFFKLSYQSLRKATDGFSLSNLVCVGSFGYVYKGVLGEGEKVVVVKVLNLQRLGACKSFFTECETLRHIKYRNLLKVLTACSSADYHGNDFKALNPIVHCDLKPSNVLLDNEMTAHVGDFGLARFIPGAIYDRSANQSSSVGIRGGVYWYGIHLLETFTAKRPTDNMFCDSLGLHNYVKIALPKQAASIIADLRLFKQKDQSFANTFKIKECLISILKVAVTMAGVKNKSTDGVLGRVISSECIYWIRCLDEVKGTRV</sequence>
<dbReference type="InterPro" id="IPR008271">
    <property type="entry name" value="Ser/Thr_kinase_AS"/>
</dbReference>
<dbReference type="SMART" id="SM00220">
    <property type="entry name" value="S_TKc"/>
    <property type="match status" value="1"/>
</dbReference>
<keyword evidence="4" id="KW-0677">Repeat</keyword>
<feature type="domain" description="Protein kinase" evidence="7">
    <location>
        <begin position="335"/>
        <end position="522"/>
    </location>
</feature>
<keyword evidence="6" id="KW-0472">Membrane</keyword>
<evidence type="ECO:0000256" key="1">
    <source>
        <dbReference type="ARBA" id="ARBA00004370"/>
    </source>
</evidence>
<evidence type="ECO:0000256" key="3">
    <source>
        <dbReference type="ARBA" id="ARBA00022692"/>
    </source>
</evidence>
<accession>A0A4S4EV85</accession>
<dbReference type="GO" id="GO:0016020">
    <property type="term" value="C:membrane"/>
    <property type="evidence" value="ECO:0007669"/>
    <property type="project" value="UniProtKB-SubCell"/>
</dbReference>
<evidence type="ECO:0000313" key="9">
    <source>
        <dbReference type="Proteomes" id="UP000306102"/>
    </source>
</evidence>
<dbReference type="InterPro" id="IPR001611">
    <property type="entry name" value="Leu-rich_rpt"/>
</dbReference>
<comment type="caution">
    <text evidence="8">The sequence shown here is derived from an EMBL/GenBank/DDBJ whole genome shotgun (WGS) entry which is preliminary data.</text>
</comment>
<dbReference type="STRING" id="542762.A0A4S4EV85"/>